<evidence type="ECO:0000256" key="2">
    <source>
        <dbReference type="ARBA" id="ARBA00008711"/>
    </source>
</evidence>
<keyword evidence="7" id="KW-0227">DNA damage</keyword>
<dbReference type="CDD" id="cd06445">
    <property type="entry name" value="ATase"/>
    <property type="match status" value="1"/>
</dbReference>
<accession>A0A6J2THV9</accession>
<dbReference type="SUPFAM" id="SSF46767">
    <property type="entry name" value="Methylated DNA-protein cysteine methyltransferase, C-terminal domain"/>
    <property type="match status" value="1"/>
</dbReference>
<dbReference type="AlphaFoldDB" id="A0A6J2THV9"/>
<dbReference type="InterPro" id="IPR036217">
    <property type="entry name" value="MethylDNA_cys_MeTrfase_DNAb"/>
</dbReference>
<dbReference type="OrthoDB" id="1907495at2759"/>
<organism evidence="13 14">
    <name type="scientific">Drosophila lebanonensis</name>
    <name type="common">Fruit fly</name>
    <name type="synonym">Scaptodrosophila lebanonensis</name>
    <dbReference type="NCBI Taxonomy" id="7225"/>
    <lineage>
        <taxon>Eukaryota</taxon>
        <taxon>Metazoa</taxon>
        <taxon>Ecdysozoa</taxon>
        <taxon>Arthropoda</taxon>
        <taxon>Hexapoda</taxon>
        <taxon>Insecta</taxon>
        <taxon>Pterygota</taxon>
        <taxon>Neoptera</taxon>
        <taxon>Endopterygota</taxon>
        <taxon>Diptera</taxon>
        <taxon>Brachycera</taxon>
        <taxon>Muscomorpha</taxon>
        <taxon>Ephydroidea</taxon>
        <taxon>Drosophilidae</taxon>
        <taxon>Scaptodrosophila</taxon>
    </lineage>
</organism>
<dbReference type="Proteomes" id="UP000504634">
    <property type="component" value="Unplaced"/>
</dbReference>
<dbReference type="Gene3D" id="3.30.160.70">
    <property type="entry name" value="Methylated DNA-protein cysteine methyltransferase domain"/>
    <property type="match status" value="1"/>
</dbReference>
<keyword evidence="13" id="KW-1185">Reference proteome</keyword>
<dbReference type="GeneID" id="115624232"/>
<name>A0A6J2THV9_DROLE</name>
<dbReference type="InterPro" id="IPR036388">
    <property type="entry name" value="WH-like_DNA-bd_sf"/>
</dbReference>
<keyword evidence="6" id="KW-0808">Transferase</keyword>
<dbReference type="GO" id="GO:0006281">
    <property type="term" value="P:DNA repair"/>
    <property type="evidence" value="ECO:0007669"/>
    <property type="project" value="UniProtKB-KW"/>
</dbReference>
<dbReference type="RefSeq" id="XP_030374708.1">
    <property type="nucleotide sequence ID" value="XM_030518848.1"/>
</dbReference>
<evidence type="ECO:0000256" key="11">
    <source>
        <dbReference type="ARBA" id="ARBA00049348"/>
    </source>
</evidence>
<dbReference type="NCBIfam" id="TIGR00589">
    <property type="entry name" value="ogt"/>
    <property type="match status" value="1"/>
</dbReference>
<dbReference type="Gene3D" id="1.10.10.10">
    <property type="entry name" value="Winged helix-like DNA-binding domain superfamily/Winged helix DNA-binding domain"/>
    <property type="match status" value="1"/>
</dbReference>
<comment type="catalytic activity">
    <reaction evidence="11">
        <text>a 6-O-methyl-2'-deoxyguanosine in DNA + L-cysteinyl-[protein] = S-methyl-L-cysteinyl-[protein] + a 2'-deoxyguanosine in DNA</text>
        <dbReference type="Rhea" id="RHEA:24000"/>
        <dbReference type="Rhea" id="RHEA-COMP:10131"/>
        <dbReference type="Rhea" id="RHEA-COMP:10132"/>
        <dbReference type="Rhea" id="RHEA-COMP:11367"/>
        <dbReference type="Rhea" id="RHEA-COMP:11368"/>
        <dbReference type="ChEBI" id="CHEBI:29950"/>
        <dbReference type="ChEBI" id="CHEBI:82612"/>
        <dbReference type="ChEBI" id="CHEBI:85445"/>
        <dbReference type="ChEBI" id="CHEBI:85448"/>
        <dbReference type="EC" id="2.1.1.63"/>
    </reaction>
</comment>
<dbReference type="GO" id="GO:0032259">
    <property type="term" value="P:methylation"/>
    <property type="evidence" value="ECO:0007669"/>
    <property type="project" value="UniProtKB-KW"/>
</dbReference>
<evidence type="ECO:0000313" key="13">
    <source>
        <dbReference type="Proteomes" id="UP000504634"/>
    </source>
</evidence>
<dbReference type="PROSITE" id="PS00374">
    <property type="entry name" value="MGMT"/>
    <property type="match status" value="1"/>
</dbReference>
<dbReference type="PANTHER" id="PTHR10815:SF13">
    <property type="entry name" value="METHYLATED-DNA--PROTEIN-CYSTEINE METHYLTRANSFERASE"/>
    <property type="match status" value="1"/>
</dbReference>
<comment type="catalytic activity">
    <reaction evidence="1">
        <text>a 4-O-methyl-thymidine in DNA + L-cysteinyl-[protein] = a thymidine in DNA + S-methyl-L-cysteinyl-[protein]</text>
        <dbReference type="Rhea" id="RHEA:53428"/>
        <dbReference type="Rhea" id="RHEA-COMP:10131"/>
        <dbReference type="Rhea" id="RHEA-COMP:10132"/>
        <dbReference type="Rhea" id="RHEA-COMP:13555"/>
        <dbReference type="Rhea" id="RHEA-COMP:13556"/>
        <dbReference type="ChEBI" id="CHEBI:29950"/>
        <dbReference type="ChEBI" id="CHEBI:82612"/>
        <dbReference type="ChEBI" id="CHEBI:137386"/>
        <dbReference type="ChEBI" id="CHEBI:137387"/>
        <dbReference type="EC" id="2.1.1.63"/>
    </reaction>
</comment>
<reference evidence="14" key="1">
    <citation type="submission" date="2025-08" db="UniProtKB">
        <authorList>
            <consortium name="RefSeq"/>
        </authorList>
    </citation>
    <scope>IDENTIFICATION</scope>
    <source>
        <strain evidence="14">11010-0011.00</strain>
        <tissue evidence="14">Whole body</tissue>
    </source>
</reference>
<evidence type="ECO:0000256" key="9">
    <source>
        <dbReference type="ARBA" id="ARBA00030795"/>
    </source>
</evidence>
<evidence type="ECO:0000256" key="5">
    <source>
        <dbReference type="ARBA" id="ARBA00022603"/>
    </source>
</evidence>
<proteinExistence type="inferred from homology"/>
<sequence>MMWFNRNLRVSLIPLLSPPKIVKYGFVDAQFGRLLIGMLNQDQGAICFLYFVQKSDEEALRKAHQHWPKTDLIPDDVQIQKRCHKLFEAGGGDKENAVVLEVAARGTDFQLDVWNALVRMEMGSTSTYGQLAQSIGRPKAVRAVASAVASNEVSVLIPCHRIISKNGDVKYHWGAQLKRDLLSYEASK</sequence>
<dbReference type="Pfam" id="PF01035">
    <property type="entry name" value="DNA_binding_1"/>
    <property type="match status" value="1"/>
</dbReference>
<dbReference type="SUPFAM" id="SSF53155">
    <property type="entry name" value="Methylated DNA-protein cysteine methyltransferase domain"/>
    <property type="match status" value="1"/>
</dbReference>
<dbReference type="GO" id="GO:0003908">
    <property type="term" value="F:methylated-DNA-[protein]-cysteine S-methyltransferase activity"/>
    <property type="evidence" value="ECO:0007669"/>
    <property type="project" value="UniProtKB-EC"/>
</dbReference>
<dbReference type="FunFam" id="1.10.10.10:FF:000214">
    <property type="entry name" value="Methylated-DNA--protein-cysteine methyltransferase"/>
    <property type="match status" value="1"/>
</dbReference>
<evidence type="ECO:0000256" key="6">
    <source>
        <dbReference type="ARBA" id="ARBA00022679"/>
    </source>
</evidence>
<protein>
    <recommendedName>
        <fullName evidence="4">Methylated-DNA--protein-cysteine methyltransferase</fullName>
        <ecNumber evidence="3">2.1.1.63</ecNumber>
    </recommendedName>
    <alternativeName>
        <fullName evidence="9">6-O-methylguanine-DNA methyltransferase</fullName>
    </alternativeName>
    <alternativeName>
        <fullName evidence="10">O-6-methylguanine-DNA-alkyltransferase</fullName>
    </alternativeName>
</protein>
<comment type="similarity">
    <text evidence="2">Belongs to the MGMT family.</text>
</comment>
<keyword evidence="5" id="KW-0489">Methyltransferase</keyword>
<evidence type="ECO:0000259" key="12">
    <source>
        <dbReference type="Pfam" id="PF01035"/>
    </source>
</evidence>
<evidence type="ECO:0000256" key="7">
    <source>
        <dbReference type="ARBA" id="ARBA00022763"/>
    </source>
</evidence>
<dbReference type="InterPro" id="IPR014048">
    <property type="entry name" value="MethylDNA_cys_MeTrfase_DNA-bd"/>
</dbReference>
<gene>
    <name evidence="14" type="primary">LOC115624232</name>
</gene>
<dbReference type="InterPro" id="IPR001497">
    <property type="entry name" value="MethylDNA_cys_MeTrfase_AS"/>
</dbReference>
<dbReference type="InterPro" id="IPR036631">
    <property type="entry name" value="MGMT_N_sf"/>
</dbReference>
<dbReference type="EC" id="2.1.1.63" evidence="3"/>
<evidence type="ECO:0000256" key="4">
    <source>
        <dbReference type="ARBA" id="ARBA00015377"/>
    </source>
</evidence>
<evidence type="ECO:0000313" key="14">
    <source>
        <dbReference type="RefSeq" id="XP_030374708.1"/>
    </source>
</evidence>
<evidence type="ECO:0000256" key="3">
    <source>
        <dbReference type="ARBA" id="ARBA00011918"/>
    </source>
</evidence>
<evidence type="ECO:0000256" key="10">
    <source>
        <dbReference type="ARBA" id="ARBA00031621"/>
    </source>
</evidence>
<evidence type="ECO:0000256" key="8">
    <source>
        <dbReference type="ARBA" id="ARBA00023204"/>
    </source>
</evidence>
<feature type="domain" description="Methylated-DNA-[protein]-cysteine S-methyltransferase DNA binding" evidence="12">
    <location>
        <begin position="108"/>
        <end position="186"/>
    </location>
</feature>
<dbReference type="PANTHER" id="PTHR10815">
    <property type="entry name" value="METHYLATED-DNA--PROTEIN-CYSTEINE METHYLTRANSFERASE"/>
    <property type="match status" value="1"/>
</dbReference>
<keyword evidence="8" id="KW-0234">DNA repair</keyword>
<evidence type="ECO:0000256" key="1">
    <source>
        <dbReference type="ARBA" id="ARBA00001286"/>
    </source>
</evidence>